<accession>A0A0C1R634</accession>
<name>A0A0C1R634_9CYAN</name>
<evidence type="ECO:0000313" key="2">
    <source>
        <dbReference type="EMBL" id="KIE13024.1"/>
    </source>
</evidence>
<evidence type="ECO:0000313" key="1">
    <source>
        <dbReference type="EMBL" id="KAF3888032.1"/>
    </source>
</evidence>
<dbReference type="Proteomes" id="UP000029738">
    <property type="component" value="Unassembled WGS sequence"/>
</dbReference>
<sequence length="145" mass="16349">MQLTVAIEGKLLGRAKPLFANWCVPLPIEFSSDSNRLTLRELLTEIILKDIEAFCTRQEQRRLTHVLTKSQIQQGVELGKVEMGGRVLQHEVDSQAAVDNALQAFKDGLYFVFVDEEQQLDLDGEVYLKPNSHLTFLRLVPLVGG</sequence>
<proteinExistence type="predicted"/>
<gene>
    <name evidence="2" type="ORF">DA73_0206205</name>
    <name evidence="1" type="ORF">DA73_0400022980</name>
</gene>
<protein>
    <submittedName>
        <fullName evidence="2">Uncharacterized protein</fullName>
    </submittedName>
</protein>
<reference evidence="1" key="2">
    <citation type="submission" date="2019-11" db="EMBL/GenBank/DDBJ databases">
        <title>Improved Assembly of Tolypothrix boutellei genome.</title>
        <authorList>
            <person name="Sarangi A.N."/>
            <person name="Mukherjee M."/>
            <person name="Ghosh S."/>
            <person name="Singh D."/>
            <person name="Das A."/>
            <person name="Kant S."/>
            <person name="Prusty A."/>
            <person name="Tripathy S."/>
        </authorList>
    </citation>
    <scope>NUCLEOTIDE SEQUENCE</scope>
    <source>
        <strain evidence="1">VB521301</strain>
    </source>
</reference>
<evidence type="ECO:0000313" key="3">
    <source>
        <dbReference type="Proteomes" id="UP000029738"/>
    </source>
</evidence>
<keyword evidence="3" id="KW-1185">Reference proteome</keyword>
<organism evidence="2">
    <name type="scientific">Tolypothrix bouteillei VB521301</name>
    <dbReference type="NCBI Taxonomy" id="1479485"/>
    <lineage>
        <taxon>Bacteria</taxon>
        <taxon>Bacillati</taxon>
        <taxon>Cyanobacteriota</taxon>
        <taxon>Cyanophyceae</taxon>
        <taxon>Nostocales</taxon>
        <taxon>Tolypothrichaceae</taxon>
        <taxon>Tolypothrix</taxon>
    </lineage>
</organism>
<dbReference type="EMBL" id="JHEG02000019">
    <property type="protein sequence ID" value="KIE13024.1"/>
    <property type="molecule type" value="Genomic_DNA"/>
</dbReference>
<dbReference type="RefSeq" id="WP_038085365.1">
    <property type="nucleotide sequence ID" value="NZ_JHEG04000001.1"/>
</dbReference>
<dbReference type="AlphaFoldDB" id="A0A0C1R634"/>
<dbReference type="EMBL" id="JHEG04000001">
    <property type="protein sequence ID" value="KAF3888032.1"/>
    <property type="molecule type" value="Genomic_DNA"/>
</dbReference>
<comment type="caution">
    <text evidence="2">The sequence shown here is derived from an EMBL/GenBank/DDBJ whole genome shotgun (WGS) entry which is preliminary data.</text>
</comment>
<dbReference type="OrthoDB" id="9808343at2"/>
<reference evidence="2" key="1">
    <citation type="journal article" date="2015" name="Genome Announc.">
        <title>Draft Genome Sequence of Tolypothrix boutellei Strain VB521301.</title>
        <authorList>
            <person name="Chandrababunaidu M.M."/>
            <person name="Singh D."/>
            <person name="Sen D."/>
            <person name="Bhan S."/>
            <person name="Das S."/>
            <person name="Gupta A."/>
            <person name="Adhikary S.P."/>
            <person name="Tripathy S."/>
        </authorList>
    </citation>
    <scope>NUCLEOTIDE SEQUENCE</scope>
    <source>
        <strain evidence="2">VB521301</strain>
    </source>
</reference>
<dbReference type="STRING" id="1479485.DA73_0206205"/>